<dbReference type="AlphaFoldDB" id="E4XGL1"/>
<evidence type="ECO:0000313" key="3">
    <source>
        <dbReference type="Proteomes" id="UP000001307"/>
    </source>
</evidence>
<dbReference type="Proteomes" id="UP000001307">
    <property type="component" value="Unassembled WGS sequence"/>
</dbReference>
<gene>
    <name evidence="2" type="ORF">GSOID_T00010624001</name>
</gene>
<dbReference type="OrthoDB" id="10317277at2759"/>
<sequence length="409" mass="46743">MIFTGLFLGAAHAQDKINDAYLNCITVNGLNGTISNPREPCSLSQEGCYASGQDYCWRVQSSCKTIRARFNKFIVEEYMSGKDDCPYDKVLLSWSGNFVELCDHSAASKGGQGKIFNPNKDPENLGWLDWTSMDADEFFIELKTDASIDFYGFDLEWECEEFTTTSTTTSTTTTSTTTTTTTTSTTVEETTTSPVTEIESTLMERKKKQPSGEEGRGFNGYWDGYHLYDINDFANLFFECTQSALDEIDHCIGDSNRALKVRKNWDYRFKHLIFSLSQQLKDKKRMRKCQESGVAVSTDAARALSKLKHDEYYSYHGSHGHAHDSEEYLQHFHDLENVYELALDNQFSGCTGRAQLVTKTRKLGKFHSLVDRIMRGLKHCDHDDDYHHDDHFYFDPKSVAVEQKKKNPY</sequence>
<feature type="region of interest" description="Disordered" evidence="1">
    <location>
        <begin position="166"/>
        <end position="214"/>
    </location>
</feature>
<accession>E4XGL1</accession>
<evidence type="ECO:0008006" key="4">
    <source>
        <dbReference type="Google" id="ProtNLM"/>
    </source>
</evidence>
<organism evidence="2">
    <name type="scientific">Oikopleura dioica</name>
    <name type="common">Tunicate</name>
    <dbReference type="NCBI Taxonomy" id="34765"/>
    <lineage>
        <taxon>Eukaryota</taxon>
        <taxon>Metazoa</taxon>
        <taxon>Chordata</taxon>
        <taxon>Tunicata</taxon>
        <taxon>Appendicularia</taxon>
        <taxon>Copelata</taxon>
        <taxon>Oikopleuridae</taxon>
        <taxon>Oikopleura</taxon>
    </lineage>
</organism>
<feature type="compositionally biased region" description="Low complexity" evidence="1">
    <location>
        <begin position="166"/>
        <end position="201"/>
    </location>
</feature>
<protein>
    <recommendedName>
        <fullName evidence="4">CUB domain-containing protein</fullName>
    </recommendedName>
</protein>
<reference evidence="2" key="1">
    <citation type="journal article" date="2010" name="Science">
        <title>Plasticity of animal genome architecture unmasked by rapid evolution of a pelagic tunicate.</title>
        <authorList>
            <person name="Denoeud F."/>
            <person name="Henriet S."/>
            <person name="Mungpakdee S."/>
            <person name="Aury J.M."/>
            <person name="Da Silva C."/>
            <person name="Brinkmann H."/>
            <person name="Mikhaleva J."/>
            <person name="Olsen L.C."/>
            <person name="Jubin C."/>
            <person name="Canestro C."/>
            <person name="Bouquet J.M."/>
            <person name="Danks G."/>
            <person name="Poulain J."/>
            <person name="Campsteijn C."/>
            <person name="Adamski M."/>
            <person name="Cross I."/>
            <person name="Yadetie F."/>
            <person name="Muffato M."/>
            <person name="Louis A."/>
            <person name="Butcher S."/>
            <person name="Tsagkogeorga G."/>
            <person name="Konrad A."/>
            <person name="Singh S."/>
            <person name="Jensen M.F."/>
            <person name="Cong E.H."/>
            <person name="Eikeseth-Otteraa H."/>
            <person name="Noel B."/>
            <person name="Anthouard V."/>
            <person name="Porcel B.M."/>
            <person name="Kachouri-Lafond R."/>
            <person name="Nishino A."/>
            <person name="Ugolini M."/>
            <person name="Chourrout P."/>
            <person name="Nishida H."/>
            <person name="Aasland R."/>
            <person name="Huzurbazar S."/>
            <person name="Westhof E."/>
            <person name="Delsuc F."/>
            <person name="Lehrach H."/>
            <person name="Reinhardt R."/>
            <person name="Weissenbach J."/>
            <person name="Roy S.W."/>
            <person name="Artiguenave F."/>
            <person name="Postlethwait J.H."/>
            <person name="Manak J.R."/>
            <person name="Thompson E.M."/>
            <person name="Jaillon O."/>
            <person name="Du Pasquier L."/>
            <person name="Boudinot P."/>
            <person name="Liberles D.A."/>
            <person name="Volff J.N."/>
            <person name="Philippe H."/>
            <person name="Lenhard B."/>
            <person name="Roest Crollius H."/>
            <person name="Wincker P."/>
            <person name="Chourrout D."/>
        </authorList>
    </citation>
    <scope>NUCLEOTIDE SEQUENCE [LARGE SCALE GENOMIC DNA]</scope>
</reference>
<name>E4XGL1_OIKDI</name>
<proteinExistence type="predicted"/>
<dbReference type="InterPro" id="IPR035914">
    <property type="entry name" value="Sperma_CUB_dom_sf"/>
</dbReference>
<keyword evidence="3" id="KW-1185">Reference proteome</keyword>
<dbReference type="InParanoid" id="E4XGL1"/>
<dbReference type="Gene3D" id="2.60.120.290">
    <property type="entry name" value="Spermadhesin, CUB domain"/>
    <property type="match status" value="1"/>
</dbReference>
<evidence type="ECO:0000313" key="2">
    <source>
        <dbReference type="EMBL" id="CBY09809.1"/>
    </source>
</evidence>
<dbReference type="EMBL" id="FN653048">
    <property type="protein sequence ID" value="CBY09809.1"/>
    <property type="molecule type" value="Genomic_DNA"/>
</dbReference>
<evidence type="ECO:0000256" key="1">
    <source>
        <dbReference type="SAM" id="MobiDB-lite"/>
    </source>
</evidence>